<accession>A0A644WF35</accession>
<name>A0A644WF35_9ZZZZ</name>
<reference evidence="2" key="1">
    <citation type="submission" date="2019-08" db="EMBL/GenBank/DDBJ databases">
        <authorList>
            <person name="Kucharzyk K."/>
            <person name="Murdoch R.W."/>
            <person name="Higgins S."/>
            <person name="Loffler F."/>
        </authorList>
    </citation>
    <scope>NUCLEOTIDE SEQUENCE</scope>
</reference>
<protein>
    <submittedName>
        <fullName evidence="2">Uncharacterized protein</fullName>
    </submittedName>
</protein>
<evidence type="ECO:0000313" key="2">
    <source>
        <dbReference type="EMBL" id="MPM02209.1"/>
    </source>
</evidence>
<proteinExistence type="predicted"/>
<gene>
    <name evidence="2" type="ORF">SDC9_48454</name>
</gene>
<dbReference type="AlphaFoldDB" id="A0A644WF35"/>
<feature type="region of interest" description="Disordered" evidence="1">
    <location>
        <begin position="1"/>
        <end position="21"/>
    </location>
</feature>
<dbReference type="EMBL" id="VSSQ01000852">
    <property type="protein sequence ID" value="MPM02209.1"/>
    <property type="molecule type" value="Genomic_DNA"/>
</dbReference>
<comment type="caution">
    <text evidence="2">The sequence shown here is derived from an EMBL/GenBank/DDBJ whole genome shotgun (WGS) entry which is preliminary data.</text>
</comment>
<evidence type="ECO:0000256" key="1">
    <source>
        <dbReference type="SAM" id="MobiDB-lite"/>
    </source>
</evidence>
<organism evidence="2">
    <name type="scientific">bioreactor metagenome</name>
    <dbReference type="NCBI Taxonomy" id="1076179"/>
    <lineage>
        <taxon>unclassified sequences</taxon>
        <taxon>metagenomes</taxon>
        <taxon>ecological metagenomes</taxon>
    </lineage>
</organism>
<sequence length="104" mass="11527">MRRTRLKKYSHEKLSASEKTSLAGSRATVGMQGMQQSGLLVRPDRFLEVLGSYEGGRDPARARNWSRDGLCTPFLPVSSLSFFIGLQEIGEAAASRRSLVDHML</sequence>